<dbReference type="Pfam" id="PF00759">
    <property type="entry name" value="Glyco_hydro_9"/>
    <property type="match status" value="1"/>
</dbReference>
<feature type="domain" description="Cellulase Ig-like" evidence="9">
    <location>
        <begin position="42"/>
        <end position="129"/>
    </location>
</feature>
<keyword evidence="5" id="KW-0624">Polysaccharide degradation</keyword>
<proteinExistence type="inferred from homology"/>
<evidence type="ECO:0000256" key="6">
    <source>
        <dbReference type="SAM" id="MobiDB-lite"/>
    </source>
</evidence>
<evidence type="ECO:0000256" key="2">
    <source>
        <dbReference type="ARBA" id="ARBA00022801"/>
    </source>
</evidence>
<name>A0A9X4KST9_9BACL</name>
<dbReference type="InterPro" id="IPR004197">
    <property type="entry name" value="Cellulase_Ig-like"/>
</dbReference>
<evidence type="ECO:0000256" key="1">
    <source>
        <dbReference type="ARBA" id="ARBA00007072"/>
    </source>
</evidence>
<comment type="caution">
    <text evidence="10">The sequence shown here is derived from an EMBL/GenBank/DDBJ whole genome shotgun (WGS) entry which is preliminary data.</text>
</comment>
<keyword evidence="7" id="KW-0732">Signal</keyword>
<dbReference type="InterPro" id="IPR001701">
    <property type="entry name" value="Glyco_hydro_9"/>
</dbReference>
<dbReference type="Proteomes" id="UP001153404">
    <property type="component" value="Unassembled WGS sequence"/>
</dbReference>
<evidence type="ECO:0000256" key="3">
    <source>
        <dbReference type="ARBA" id="ARBA00023277"/>
    </source>
</evidence>
<dbReference type="Gene3D" id="1.50.10.10">
    <property type="match status" value="1"/>
</dbReference>
<keyword evidence="11" id="KW-1185">Reference proteome</keyword>
<keyword evidence="2 10" id="KW-0378">Hydrolase</keyword>
<evidence type="ECO:0000256" key="5">
    <source>
        <dbReference type="ARBA" id="ARBA00023326"/>
    </source>
</evidence>
<keyword evidence="4" id="KW-0326">Glycosidase</keyword>
<dbReference type="AlphaFoldDB" id="A0A9X4KST9"/>
<dbReference type="InterPro" id="IPR013783">
    <property type="entry name" value="Ig-like_fold"/>
</dbReference>
<accession>A0A9X4KST9</accession>
<dbReference type="InterPro" id="IPR008928">
    <property type="entry name" value="6-hairpin_glycosidase_sf"/>
</dbReference>
<dbReference type="EMBL" id="JAPDIA010000003">
    <property type="protein sequence ID" value="MDG0810257.1"/>
    <property type="molecule type" value="Genomic_DNA"/>
</dbReference>
<feature type="region of interest" description="Disordered" evidence="6">
    <location>
        <begin position="635"/>
        <end position="674"/>
    </location>
</feature>
<comment type="similarity">
    <text evidence="1">Belongs to the glycosyl hydrolase 9 (cellulase E) family.</text>
</comment>
<feature type="signal peptide" evidence="7">
    <location>
        <begin position="1"/>
        <end position="27"/>
    </location>
</feature>
<dbReference type="Pfam" id="PF02927">
    <property type="entry name" value="CelD_N"/>
    <property type="match status" value="1"/>
</dbReference>
<feature type="chain" id="PRO_5040944792" evidence="7">
    <location>
        <begin position="28"/>
        <end position="674"/>
    </location>
</feature>
<dbReference type="Gene3D" id="2.60.40.10">
    <property type="entry name" value="Immunoglobulins"/>
    <property type="match status" value="1"/>
</dbReference>
<evidence type="ECO:0000313" key="11">
    <source>
        <dbReference type="Proteomes" id="UP001153404"/>
    </source>
</evidence>
<evidence type="ECO:0000256" key="7">
    <source>
        <dbReference type="SAM" id="SignalP"/>
    </source>
</evidence>
<feature type="compositionally biased region" description="Basic and acidic residues" evidence="6">
    <location>
        <begin position="646"/>
        <end position="665"/>
    </location>
</feature>
<sequence>MKIRARNPKSILLTLSCLCLFAGSWPAPGAKADAAVPGATVQKYIMIDQFGYLPDGDKTAVLVDPQVGYNAADAYTPGGTLEVRRTSDDSVAFSGAPKVWNGGKTQEKSGDRGWWFDFSEVTAVGDYYIYDPANNFKSYDFTISPDVYKDVLKAAIKTYYYQRIGTPHLAQHAGADFADDEAFVGPYQDTQARSVLDRNNAATERDLSGGWMDAGDFNKYVTYTAQPINELLTAYEQKPDIFTDDYNIPESGNGIPDVIDEVKWELDWLKKMQESDGGVLMKVGVPSSGKIGEFSNPPSKITVRRYYLPKTSASTVVTALNFAHAAVTLGQFPTLRGYADDLKARAIKAWSWYQNNPKTANADHGEIEAGDADMALAQQAQVATVAAAYLFALTGDQTYHTYFKNNYTTTWPMSDAYWGLYYGEQADGVMFYTTLPNADPAVKAHILERRDLHDFTQAFVDNEDLYRSYVPDFSYHWGSLQVRARAGASSYDFVQYDINSQKRDNFNKKGAKRASLLPWRQSASLYVPDEHGRIRRGKLDQGNLPQLVRRRLAVGQRASGIRAGRTERAIFGQPVAAARSACAEDVQGLERYRHGMAGPHGQFLGDYRERHLLSIGVYQAAGQIRKRACRADRTAGSARCRLRGSRGHDGHAGELEPRAGRDGLRYRSGRHGTG</sequence>
<evidence type="ECO:0000259" key="8">
    <source>
        <dbReference type="Pfam" id="PF00759"/>
    </source>
</evidence>
<gene>
    <name evidence="10" type="ORF">OMP40_13565</name>
</gene>
<protein>
    <submittedName>
        <fullName evidence="10">Glycoside hydrolase family 9 protein</fullName>
    </submittedName>
</protein>
<evidence type="ECO:0000256" key="4">
    <source>
        <dbReference type="ARBA" id="ARBA00023295"/>
    </source>
</evidence>
<dbReference type="GO" id="GO:0000272">
    <property type="term" value="P:polysaccharide catabolic process"/>
    <property type="evidence" value="ECO:0007669"/>
    <property type="project" value="UniProtKB-KW"/>
</dbReference>
<keyword evidence="3" id="KW-0119">Carbohydrate metabolism</keyword>
<dbReference type="InterPro" id="IPR014756">
    <property type="entry name" value="Ig_E-set"/>
</dbReference>
<dbReference type="SUPFAM" id="SSF81296">
    <property type="entry name" value="E set domains"/>
    <property type="match status" value="1"/>
</dbReference>
<reference evidence="10" key="1">
    <citation type="submission" date="2022-10" db="EMBL/GenBank/DDBJ databases">
        <title>Comparative genomic analysis of Cohnella hashimotonis sp. nov., isolated from the International Space Station.</title>
        <authorList>
            <person name="Simpson A."/>
            <person name="Venkateswaran K."/>
        </authorList>
    </citation>
    <scope>NUCLEOTIDE SEQUENCE</scope>
    <source>
        <strain evidence="10">DSM 28161</strain>
    </source>
</reference>
<dbReference type="CDD" id="cd02850">
    <property type="entry name" value="E_set_Cellulase_N"/>
    <property type="match status" value="1"/>
</dbReference>
<evidence type="ECO:0000313" key="10">
    <source>
        <dbReference type="EMBL" id="MDG0810257.1"/>
    </source>
</evidence>
<dbReference type="GO" id="GO:0008810">
    <property type="term" value="F:cellulase activity"/>
    <property type="evidence" value="ECO:0007669"/>
    <property type="project" value="InterPro"/>
</dbReference>
<evidence type="ECO:0000259" key="9">
    <source>
        <dbReference type="Pfam" id="PF02927"/>
    </source>
</evidence>
<organism evidence="10 11">
    <name type="scientific">Cohnella rhizosphaerae</name>
    <dbReference type="NCBI Taxonomy" id="1457232"/>
    <lineage>
        <taxon>Bacteria</taxon>
        <taxon>Bacillati</taxon>
        <taxon>Bacillota</taxon>
        <taxon>Bacilli</taxon>
        <taxon>Bacillales</taxon>
        <taxon>Paenibacillaceae</taxon>
        <taxon>Cohnella</taxon>
    </lineage>
</organism>
<dbReference type="PANTHER" id="PTHR22298">
    <property type="entry name" value="ENDO-1,4-BETA-GLUCANASE"/>
    <property type="match status" value="1"/>
</dbReference>
<feature type="domain" description="Glycoside hydrolase family 9" evidence="8">
    <location>
        <begin position="148"/>
        <end position="488"/>
    </location>
</feature>
<dbReference type="SUPFAM" id="SSF48208">
    <property type="entry name" value="Six-hairpin glycosidases"/>
    <property type="match status" value="1"/>
</dbReference>
<dbReference type="InterPro" id="IPR012341">
    <property type="entry name" value="6hp_glycosidase-like_sf"/>
</dbReference>